<dbReference type="Pfam" id="PF02627">
    <property type="entry name" value="CMD"/>
    <property type="match status" value="1"/>
</dbReference>
<sequence length="118" mass="13634">MKDYFDNFDVIEKNLKYMVQNHGEIYEAYEDFGRLVHEKGGPLDEKTRWLIKIALSADCQNPYSLRTHILKALKSGCTKEEVEHAILLVAPTCGFPKTMHAILCLRDVLEHEKETLLL</sequence>
<organism evidence="2 3">
    <name type="scientific">Sedimentibacter hydroxybenzoicus DSM 7310</name>
    <dbReference type="NCBI Taxonomy" id="1123245"/>
    <lineage>
        <taxon>Bacteria</taxon>
        <taxon>Bacillati</taxon>
        <taxon>Bacillota</taxon>
        <taxon>Tissierellia</taxon>
        <taxon>Sedimentibacter</taxon>
    </lineage>
</organism>
<dbReference type="Gene3D" id="1.20.1290.10">
    <property type="entry name" value="AhpD-like"/>
    <property type="match status" value="1"/>
</dbReference>
<dbReference type="Proteomes" id="UP000611629">
    <property type="component" value="Unassembled WGS sequence"/>
</dbReference>
<dbReference type="SUPFAM" id="SSF69118">
    <property type="entry name" value="AhpD-like"/>
    <property type="match status" value="1"/>
</dbReference>
<gene>
    <name evidence="2" type="ORF">HZF24_09635</name>
</gene>
<reference evidence="2" key="1">
    <citation type="submission" date="2020-07" db="EMBL/GenBank/DDBJ databases">
        <title>Genomic analysis of a strain of Sedimentibacter Hydroxybenzoicus DSM7310.</title>
        <authorList>
            <person name="Ma S."/>
        </authorList>
    </citation>
    <scope>NUCLEOTIDE SEQUENCE</scope>
    <source>
        <strain evidence="2">DSM 7310</strain>
    </source>
</reference>
<dbReference type="AlphaFoldDB" id="A0A974GWE4"/>
<keyword evidence="3" id="KW-1185">Reference proteome</keyword>
<dbReference type="GO" id="GO:0051920">
    <property type="term" value="F:peroxiredoxin activity"/>
    <property type="evidence" value="ECO:0007669"/>
    <property type="project" value="InterPro"/>
</dbReference>
<dbReference type="PANTHER" id="PTHR33930:SF2">
    <property type="entry name" value="BLR3452 PROTEIN"/>
    <property type="match status" value="1"/>
</dbReference>
<feature type="domain" description="Carboxymuconolactone decarboxylase-like" evidence="1">
    <location>
        <begin position="24"/>
        <end position="106"/>
    </location>
</feature>
<evidence type="ECO:0000259" key="1">
    <source>
        <dbReference type="Pfam" id="PF02627"/>
    </source>
</evidence>
<name>A0A974GWE4_SEDHY</name>
<comment type="caution">
    <text evidence="2">The sequence shown here is derived from an EMBL/GenBank/DDBJ whole genome shotgun (WGS) entry which is preliminary data.</text>
</comment>
<dbReference type="RefSeq" id="WP_179238091.1">
    <property type="nucleotide sequence ID" value="NZ_JACBNQ010000009.1"/>
</dbReference>
<dbReference type="PANTHER" id="PTHR33930">
    <property type="entry name" value="ALKYL HYDROPEROXIDE REDUCTASE AHPD"/>
    <property type="match status" value="1"/>
</dbReference>
<evidence type="ECO:0000313" key="2">
    <source>
        <dbReference type="EMBL" id="NYB74394.1"/>
    </source>
</evidence>
<proteinExistence type="predicted"/>
<dbReference type="InterPro" id="IPR003779">
    <property type="entry name" value="CMD-like"/>
</dbReference>
<evidence type="ECO:0000313" key="3">
    <source>
        <dbReference type="Proteomes" id="UP000611629"/>
    </source>
</evidence>
<dbReference type="EMBL" id="JACBNQ010000009">
    <property type="protein sequence ID" value="NYB74394.1"/>
    <property type="molecule type" value="Genomic_DNA"/>
</dbReference>
<accession>A0A974GWE4</accession>
<protein>
    <submittedName>
        <fullName evidence="2">Carboxymuconolactone decarboxylase family protein</fullName>
    </submittedName>
</protein>
<dbReference type="InterPro" id="IPR029032">
    <property type="entry name" value="AhpD-like"/>
</dbReference>